<feature type="domain" description="KfrA N-terminal DNA-binding" evidence="3">
    <location>
        <begin position="27"/>
        <end position="150"/>
    </location>
</feature>
<keyword evidence="4" id="KW-0238">DNA-binding</keyword>
<feature type="coiled-coil region" evidence="1">
    <location>
        <begin position="172"/>
        <end position="199"/>
    </location>
</feature>
<evidence type="ECO:0000256" key="1">
    <source>
        <dbReference type="SAM" id="Coils"/>
    </source>
</evidence>
<proteinExistence type="predicted"/>
<dbReference type="Proteomes" id="UP001462961">
    <property type="component" value="Unassembled WGS sequence"/>
</dbReference>
<reference evidence="4 5" key="1">
    <citation type="submission" date="2024-01" db="EMBL/GenBank/DDBJ databases">
        <title>The diversity of rhizobia nodulating Mimosa spp. in eleven states of Brazil covering several biomes is determined by host plant, location, and edaphic factors.</title>
        <authorList>
            <person name="Rouws L."/>
            <person name="Barauna A."/>
            <person name="Beukes C."/>
            <person name="De Faria S.M."/>
            <person name="Gross E."/>
            <person name="Dos Reis Junior F.B."/>
            <person name="Simon M."/>
            <person name="Maluk M."/>
            <person name="Odee D.W."/>
            <person name="Kenicer G."/>
            <person name="Young J.P.W."/>
            <person name="Reis V.M."/>
            <person name="Zilli J."/>
            <person name="James E.K."/>
        </authorList>
    </citation>
    <scope>NUCLEOTIDE SEQUENCE [LARGE SCALE GENOMIC DNA]</scope>
    <source>
        <strain evidence="4 5">JHI1651</strain>
    </source>
</reference>
<protein>
    <submittedName>
        <fullName evidence="4">DNA-binding protein</fullName>
    </submittedName>
</protein>
<dbReference type="GO" id="GO:0003677">
    <property type="term" value="F:DNA binding"/>
    <property type="evidence" value="ECO:0007669"/>
    <property type="project" value="UniProtKB-KW"/>
</dbReference>
<gene>
    <name evidence="4" type="ORF">VOI32_28365</name>
</gene>
<dbReference type="InterPro" id="IPR021104">
    <property type="entry name" value="KfrA_DNA-bd_N"/>
</dbReference>
<keyword evidence="1" id="KW-0175">Coiled coil</keyword>
<dbReference type="EMBL" id="JAYLVJ010000043">
    <property type="protein sequence ID" value="MEO1757844.1"/>
    <property type="molecule type" value="Genomic_DNA"/>
</dbReference>
<sequence>MKKPIPPNDQIHAIIRQMGRPPLNTTDAVIAVIRQQLAEGCAGTLVTPAVFRRLVSARRVRERLGGGDLAWINRTIRSVEAQILAESAARDPVADLPDAVATTMRALWQGAVAEAHNQLATVRTEAARAVEDARAERDEASALTAMLRHECGELQQRNDAHLHKIGELDATVAHLARQCEEERARRQSLEARLADALDARERDRAAHHDELSAVRREYDGLRRQLLLETDAYRQTIGDAQRALERELAACRQLLEHTTRERDRLANRADSQSGSRPALGRTP</sequence>
<comment type="caution">
    <text evidence="4">The sequence shown here is derived from an EMBL/GenBank/DDBJ whole genome shotgun (WGS) entry which is preliminary data.</text>
</comment>
<evidence type="ECO:0000259" key="3">
    <source>
        <dbReference type="Pfam" id="PF11740"/>
    </source>
</evidence>
<evidence type="ECO:0000313" key="5">
    <source>
        <dbReference type="Proteomes" id="UP001462961"/>
    </source>
</evidence>
<organism evidence="4 5">
    <name type="scientific">Paraburkholderia caribensis</name>
    <dbReference type="NCBI Taxonomy" id="75105"/>
    <lineage>
        <taxon>Bacteria</taxon>
        <taxon>Pseudomonadati</taxon>
        <taxon>Pseudomonadota</taxon>
        <taxon>Betaproteobacteria</taxon>
        <taxon>Burkholderiales</taxon>
        <taxon>Burkholderiaceae</taxon>
        <taxon>Paraburkholderia</taxon>
    </lineage>
</organism>
<keyword evidence="5" id="KW-1185">Reference proteome</keyword>
<name>A0ABV0E351_9BURK</name>
<feature type="region of interest" description="Disordered" evidence="2">
    <location>
        <begin position="260"/>
        <end position="282"/>
    </location>
</feature>
<dbReference type="Pfam" id="PF11740">
    <property type="entry name" value="KfrA_N"/>
    <property type="match status" value="1"/>
</dbReference>
<dbReference type="RefSeq" id="WP_107202907.1">
    <property type="nucleotide sequence ID" value="NZ_CP015959.1"/>
</dbReference>
<evidence type="ECO:0000256" key="2">
    <source>
        <dbReference type="SAM" id="MobiDB-lite"/>
    </source>
</evidence>
<evidence type="ECO:0000313" key="4">
    <source>
        <dbReference type="EMBL" id="MEO1757844.1"/>
    </source>
</evidence>
<accession>A0ABV0E351</accession>
<dbReference type="Gene3D" id="1.20.5.170">
    <property type="match status" value="1"/>
</dbReference>